<dbReference type="InterPro" id="IPR030842">
    <property type="entry name" value="TF_NusA_bacterial"/>
</dbReference>
<keyword evidence="5" id="KW-0805">Transcription regulation</keyword>
<dbReference type="Pfam" id="PF00575">
    <property type="entry name" value="S1"/>
    <property type="match status" value="1"/>
</dbReference>
<dbReference type="CDD" id="cd04455">
    <property type="entry name" value="S1_NusA"/>
    <property type="match status" value="1"/>
</dbReference>
<evidence type="ECO:0000256" key="3">
    <source>
        <dbReference type="ARBA" id="ARBA00022814"/>
    </source>
</evidence>
<evidence type="ECO:0000256" key="1">
    <source>
        <dbReference type="ARBA" id="ARBA00022472"/>
    </source>
</evidence>
<dbReference type="InterPro" id="IPR012340">
    <property type="entry name" value="NA-bd_OB-fold"/>
</dbReference>
<evidence type="ECO:0000256" key="5">
    <source>
        <dbReference type="ARBA" id="ARBA00023015"/>
    </source>
</evidence>
<dbReference type="InterPro" id="IPR003029">
    <property type="entry name" value="S1_domain"/>
</dbReference>
<dbReference type="SUPFAM" id="SSF69705">
    <property type="entry name" value="Transcription factor NusA, N-terminal domain"/>
    <property type="match status" value="1"/>
</dbReference>
<keyword evidence="1" id="KW-0806">Transcription termination</keyword>
<proteinExistence type="inferred from homology"/>
<dbReference type="GO" id="GO:0031564">
    <property type="term" value="P:transcription antitermination"/>
    <property type="evidence" value="ECO:0007669"/>
    <property type="project" value="UniProtKB-KW"/>
</dbReference>
<dbReference type="GO" id="GO:0000166">
    <property type="term" value="F:nucleotide binding"/>
    <property type="evidence" value="ECO:0007669"/>
    <property type="project" value="InterPro"/>
</dbReference>
<keyword evidence="2" id="KW-0963">Cytoplasm</keyword>
<dbReference type="InterPro" id="IPR013735">
    <property type="entry name" value="TF_NusA_N"/>
</dbReference>
<dbReference type="SMART" id="SM00316">
    <property type="entry name" value="S1"/>
    <property type="match status" value="1"/>
</dbReference>
<dbReference type="Gene3D" id="3.30.300.20">
    <property type="match status" value="2"/>
</dbReference>
<dbReference type="InterPro" id="IPR010995">
    <property type="entry name" value="DNA_repair_Rad51/TF_NusA_a-hlx"/>
</dbReference>
<dbReference type="GO" id="GO:0003723">
    <property type="term" value="F:RNA binding"/>
    <property type="evidence" value="ECO:0007669"/>
    <property type="project" value="UniProtKB-KW"/>
</dbReference>
<keyword evidence="3" id="KW-0889">Transcription antitermination</keyword>
<dbReference type="InterPro" id="IPR015946">
    <property type="entry name" value="KH_dom-like_a/b"/>
</dbReference>
<dbReference type="Pfam" id="PF08529">
    <property type="entry name" value="NusA_N"/>
    <property type="match status" value="1"/>
</dbReference>
<feature type="domain" description="S1 motif" evidence="7">
    <location>
        <begin position="139"/>
        <end position="203"/>
    </location>
</feature>
<dbReference type="SUPFAM" id="SSF54814">
    <property type="entry name" value="Prokaryotic type KH domain (KH-domain type II)"/>
    <property type="match status" value="2"/>
</dbReference>
<dbReference type="GO" id="GO:0003700">
    <property type="term" value="F:DNA-binding transcription factor activity"/>
    <property type="evidence" value="ECO:0007669"/>
    <property type="project" value="InterPro"/>
</dbReference>
<dbReference type="FunFam" id="3.30.300.20:FF:000002">
    <property type="entry name" value="Transcription termination/antitermination protein NusA"/>
    <property type="match status" value="1"/>
</dbReference>
<sequence>MVSANKIEILRIAETVAQEKMIEKEIVLSALEEAIAKAAKNNYGEENEVVAEINHENGDILISRKMLVVEDVRNKFLEINLEDAKKINGAAQIGDELLDPLPPMDFGRIAAQSAKQVITSKVREAERERQYNEYKDRVGEVVNGIVKRAEFGNIILDLGKAEGIIRKDQTIPRENLRNGDRVKAYIYDVRSELKGPQIFLSRSHPQFMAKLFTQEVPEIYDGIIFIKSVARDPGSRAKIAVFTDDSSIDPVGACVGMRGSRVQAVVNELQGEKIDIINWSDNVANLAIASLSPAEVLKVVLDEDQNKIEVVVSEEHLSLAIGRRGQNVKLATELTGWEIDILTENEESSKRQEDFILKSNLFVESLDVDETLAQLLVSEGFGSVDEILDTDKSELLSIEGFEKEIVDELIDRSKKFITEKEIKDNERLKELNVSKDLLEFNFLTKTMLVTLAENNIKTLEEFAGLTTDDLIGYYEDRHDKNSKIKGILEEFNLTKDEGDELIMEARKIWLN</sequence>
<accession>A0A382CKA2</accession>
<dbReference type="InterPro" id="IPR010213">
    <property type="entry name" value="TF_NusA"/>
</dbReference>
<dbReference type="PANTHER" id="PTHR22648">
    <property type="entry name" value="TRANSCRIPTION TERMINATION FACTOR NUSA"/>
    <property type="match status" value="1"/>
</dbReference>
<dbReference type="CDD" id="cd22529">
    <property type="entry name" value="KH-II_NusA_rpt2"/>
    <property type="match status" value="1"/>
</dbReference>
<dbReference type="InterPro" id="IPR004087">
    <property type="entry name" value="KH_dom"/>
</dbReference>
<dbReference type="PROSITE" id="PS50126">
    <property type="entry name" value="S1"/>
    <property type="match status" value="1"/>
</dbReference>
<name>A0A382CKA2_9ZZZZ</name>
<dbReference type="PROSITE" id="PS50084">
    <property type="entry name" value="KH_TYPE_1"/>
    <property type="match status" value="1"/>
</dbReference>
<dbReference type="InterPro" id="IPR058582">
    <property type="entry name" value="KH_NusA_2nd"/>
</dbReference>
<reference evidence="8" key="1">
    <citation type="submission" date="2018-05" db="EMBL/GenBank/DDBJ databases">
        <authorList>
            <person name="Lanie J.A."/>
            <person name="Ng W.-L."/>
            <person name="Kazmierczak K.M."/>
            <person name="Andrzejewski T.M."/>
            <person name="Davidsen T.M."/>
            <person name="Wayne K.J."/>
            <person name="Tettelin H."/>
            <person name="Glass J.I."/>
            <person name="Rusch D."/>
            <person name="Podicherti R."/>
            <person name="Tsui H.-C.T."/>
            <person name="Winkler M.E."/>
        </authorList>
    </citation>
    <scope>NUCLEOTIDE SEQUENCE</scope>
</reference>
<dbReference type="InterPro" id="IPR009019">
    <property type="entry name" value="KH_sf_prok-type"/>
</dbReference>
<dbReference type="HAMAP" id="MF_00945_B">
    <property type="entry name" value="NusA_B"/>
    <property type="match status" value="1"/>
</dbReference>
<keyword evidence="4" id="KW-0694">RNA-binding</keyword>
<dbReference type="FunFam" id="2.40.50.140:FF:000058">
    <property type="entry name" value="Transcription termination/antitermination protein NusA"/>
    <property type="match status" value="1"/>
</dbReference>
<dbReference type="Gene3D" id="1.10.150.20">
    <property type="entry name" value="5' to 3' exonuclease, C-terminal subdomain"/>
    <property type="match status" value="2"/>
</dbReference>
<dbReference type="Pfam" id="PF13184">
    <property type="entry name" value="KH_NusA_1st"/>
    <property type="match status" value="1"/>
</dbReference>
<evidence type="ECO:0000256" key="2">
    <source>
        <dbReference type="ARBA" id="ARBA00022490"/>
    </source>
</evidence>
<evidence type="ECO:0000256" key="4">
    <source>
        <dbReference type="ARBA" id="ARBA00022884"/>
    </source>
</evidence>
<dbReference type="InterPro" id="IPR025249">
    <property type="entry name" value="TF_NusA_KH_1st"/>
</dbReference>
<gene>
    <name evidence="8" type="ORF">METZ01_LOCUS179420</name>
</gene>
<dbReference type="CDD" id="cd02134">
    <property type="entry name" value="KH-II_NusA_rpt1"/>
    <property type="match status" value="1"/>
</dbReference>
<keyword evidence="6" id="KW-0804">Transcription</keyword>
<dbReference type="PANTHER" id="PTHR22648:SF0">
    <property type="entry name" value="TRANSCRIPTION TERMINATION_ANTITERMINATION PROTEIN NUSA"/>
    <property type="match status" value="1"/>
</dbReference>
<dbReference type="NCBIfam" id="TIGR01953">
    <property type="entry name" value="NusA"/>
    <property type="match status" value="1"/>
</dbReference>
<evidence type="ECO:0000313" key="8">
    <source>
        <dbReference type="EMBL" id="SVB26566.1"/>
    </source>
</evidence>
<evidence type="ECO:0000256" key="6">
    <source>
        <dbReference type="ARBA" id="ARBA00023163"/>
    </source>
</evidence>
<dbReference type="Pfam" id="PF26594">
    <property type="entry name" value="KH_NusA_2nd"/>
    <property type="match status" value="1"/>
</dbReference>
<evidence type="ECO:0000259" key="7">
    <source>
        <dbReference type="PROSITE" id="PS50126"/>
    </source>
</evidence>
<dbReference type="FunFam" id="3.30.300.20:FF:000005">
    <property type="entry name" value="Transcription termination/antitermination protein NusA"/>
    <property type="match status" value="1"/>
</dbReference>
<dbReference type="Gene3D" id="2.40.50.140">
    <property type="entry name" value="Nucleic acid-binding proteins"/>
    <property type="match status" value="1"/>
</dbReference>
<dbReference type="EMBL" id="UINC01034944">
    <property type="protein sequence ID" value="SVB26566.1"/>
    <property type="molecule type" value="Genomic_DNA"/>
</dbReference>
<dbReference type="SUPFAM" id="SSF50249">
    <property type="entry name" value="Nucleic acid-binding proteins"/>
    <property type="match status" value="1"/>
</dbReference>
<dbReference type="SUPFAM" id="SSF47794">
    <property type="entry name" value="Rad51 N-terminal domain-like"/>
    <property type="match status" value="1"/>
</dbReference>
<dbReference type="GO" id="GO:0005829">
    <property type="term" value="C:cytosol"/>
    <property type="evidence" value="ECO:0007669"/>
    <property type="project" value="TreeGrafter"/>
</dbReference>
<dbReference type="Gene3D" id="3.30.1480.10">
    <property type="entry name" value="NusA, N-terminal domain"/>
    <property type="match status" value="1"/>
</dbReference>
<dbReference type="Pfam" id="PF14520">
    <property type="entry name" value="HHH_5"/>
    <property type="match status" value="1"/>
</dbReference>
<protein>
    <recommendedName>
        <fullName evidence="7">S1 motif domain-containing protein</fullName>
    </recommendedName>
</protein>
<dbReference type="InterPro" id="IPR036555">
    <property type="entry name" value="NusA_N_sf"/>
</dbReference>
<organism evidence="8">
    <name type="scientific">marine metagenome</name>
    <dbReference type="NCBI Taxonomy" id="408172"/>
    <lineage>
        <taxon>unclassified sequences</taxon>
        <taxon>metagenomes</taxon>
        <taxon>ecological metagenomes</taxon>
    </lineage>
</organism>
<dbReference type="AlphaFoldDB" id="A0A382CKA2"/>
<dbReference type="GO" id="GO:0006353">
    <property type="term" value="P:DNA-templated transcription termination"/>
    <property type="evidence" value="ECO:0007669"/>
    <property type="project" value="UniProtKB-KW"/>
</dbReference>
<dbReference type="SMART" id="SM00322">
    <property type="entry name" value="KH"/>
    <property type="match status" value="2"/>
</dbReference>